<dbReference type="PANTHER" id="PTHR46648">
    <property type="entry name" value="HIT FAMILY PROTEIN 1"/>
    <property type="match status" value="1"/>
</dbReference>
<accession>A0ABV3SXX9</accession>
<dbReference type="Gene3D" id="3.30.428.10">
    <property type="entry name" value="HIT-like"/>
    <property type="match status" value="1"/>
</dbReference>
<dbReference type="Pfam" id="PF01230">
    <property type="entry name" value="HIT"/>
    <property type="match status" value="1"/>
</dbReference>
<dbReference type="InterPro" id="IPR001310">
    <property type="entry name" value="Histidine_triad_HIT"/>
</dbReference>
<proteinExistence type="predicted"/>
<keyword evidence="3" id="KW-0808">Transferase</keyword>
<dbReference type="RefSeq" id="WP_367993502.1">
    <property type="nucleotide sequence ID" value="NZ_JBFPJR010000013.1"/>
</dbReference>
<dbReference type="EMBL" id="JBFPJR010000013">
    <property type="protein sequence ID" value="MEX0427786.1"/>
    <property type="molecule type" value="Genomic_DNA"/>
</dbReference>
<dbReference type="EC" id="2.1.1.-" evidence="3"/>
<evidence type="ECO:0000256" key="1">
    <source>
        <dbReference type="PROSITE-ProRule" id="PRU00464"/>
    </source>
</evidence>
<feature type="domain" description="HIT" evidence="2">
    <location>
        <begin position="8"/>
        <end position="115"/>
    </location>
</feature>
<keyword evidence="3" id="KW-0489">Methyltransferase</keyword>
<dbReference type="InterPro" id="IPR039384">
    <property type="entry name" value="HINT"/>
</dbReference>
<keyword evidence="4" id="KW-1185">Reference proteome</keyword>
<dbReference type="Proteomes" id="UP001556631">
    <property type="component" value="Unassembled WGS sequence"/>
</dbReference>
<feature type="short sequence motif" description="Histidine triad motif" evidence="1">
    <location>
        <begin position="100"/>
        <end position="104"/>
    </location>
</feature>
<reference evidence="3 4" key="1">
    <citation type="submission" date="2024-07" db="EMBL/GenBank/DDBJ databases">
        <authorList>
            <person name="Lee S."/>
            <person name="Kang M."/>
        </authorList>
    </citation>
    <scope>NUCLEOTIDE SEQUENCE [LARGE SCALE GENOMIC DNA]</scope>
    <source>
        <strain evidence="3 4">DS6</strain>
    </source>
</reference>
<dbReference type="CDD" id="cd01277">
    <property type="entry name" value="HINT_subgroup"/>
    <property type="match status" value="1"/>
</dbReference>
<dbReference type="SUPFAM" id="SSF54197">
    <property type="entry name" value="HIT-like"/>
    <property type="match status" value="1"/>
</dbReference>
<gene>
    <name evidence="3" type="ORF">AB3X52_09160</name>
</gene>
<dbReference type="GO" id="GO:0032259">
    <property type="term" value="P:methylation"/>
    <property type="evidence" value="ECO:0007669"/>
    <property type="project" value="UniProtKB-KW"/>
</dbReference>
<organism evidence="3 4">
    <name type="scientific">Nocardioides eburneus</name>
    <dbReference type="NCBI Taxonomy" id="3231482"/>
    <lineage>
        <taxon>Bacteria</taxon>
        <taxon>Bacillati</taxon>
        <taxon>Actinomycetota</taxon>
        <taxon>Actinomycetes</taxon>
        <taxon>Propionibacteriales</taxon>
        <taxon>Nocardioidaceae</taxon>
        <taxon>Nocardioides</taxon>
    </lineage>
</organism>
<name>A0ABV3SXX9_9ACTN</name>
<comment type="caution">
    <text evidence="3">The sequence shown here is derived from an EMBL/GenBank/DDBJ whole genome shotgun (WGS) entry which is preliminary data.</text>
</comment>
<dbReference type="PANTHER" id="PTHR46648:SF1">
    <property type="entry name" value="ADENOSINE 5'-MONOPHOSPHORAMIDASE HNT1"/>
    <property type="match status" value="1"/>
</dbReference>
<dbReference type="PROSITE" id="PS51084">
    <property type="entry name" value="HIT_2"/>
    <property type="match status" value="1"/>
</dbReference>
<protein>
    <submittedName>
        <fullName evidence="3">HIT family protein</fullName>
        <ecNumber evidence="3">2.1.1.-</ecNumber>
    </submittedName>
</protein>
<evidence type="ECO:0000313" key="4">
    <source>
        <dbReference type="Proteomes" id="UP001556631"/>
    </source>
</evidence>
<dbReference type="InterPro" id="IPR036265">
    <property type="entry name" value="HIT-like_sf"/>
</dbReference>
<dbReference type="InterPro" id="IPR011146">
    <property type="entry name" value="HIT-like"/>
</dbReference>
<evidence type="ECO:0000313" key="3">
    <source>
        <dbReference type="EMBL" id="MEX0427786.1"/>
    </source>
</evidence>
<evidence type="ECO:0000259" key="2">
    <source>
        <dbReference type="PROSITE" id="PS51084"/>
    </source>
</evidence>
<sequence>MSTESDCPFCGIVAGTIPSTKVYEDDKTFAFMDIAPASDGHLLVVPKAHAKNLLEIPAEDLAAVAQTGQRLAQRIMATLDADGVNLINSCGEAAWQTVFHFHLHVIPRYAGRDGLTLPWVPTPGDADAIAATGARLASD</sequence>
<dbReference type="PRINTS" id="PR00332">
    <property type="entry name" value="HISTRIAD"/>
</dbReference>
<dbReference type="GO" id="GO:0008168">
    <property type="term" value="F:methyltransferase activity"/>
    <property type="evidence" value="ECO:0007669"/>
    <property type="project" value="UniProtKB-KW"/>
</dbReference>